<keyword evidence="2" id="KW-1185">Reference proteome</keyword>
<organism evidence="1 2">
    <name type="scientific">Diaporthe helianthi</name>
    <dbReference type="NCBI Taxonomy" id="158607"/>
    <lineage>
        <taxon>Eukaryota</taxon>
        <taxon>Fungi</taxon>
        <taxon>Dikarya</taxon>
        <taxon>Ascomycota</taxon>
        <taxon>Pezizomycotina</taxon>
        <taxon>Sordariomycetes</taxon>
        <taxon>Sordariomycetidae</taxon>
        <taxon>Diaporthales</taxon>
        <taxon>Diaporthaceae</taxon>
        <taxon>Diaporthe</taxon>
    </lineage>
</organism>
<comment type="caution">
    <text evidence="1">The sequence shown here is derived from an EMBL/GenBank/DDBJ whole genome shotgun (WGS) entry which is preliminary data.</text>
</comment>
<reference evidence="1" key="1">
    <citation type="submission" date="2017-09" db="EMBL/GenBank/DDBJ databases">
        <title>Polyketide synthases of a Diaporthe helianthi virulent isolate.</title>
        <authorList>
            <person name="Baroncelli R."/>
        </authorList>
    </citation>
    <scope>NUCLEOTIDE SEQUENCE [LARGE SCALE GENOMIC DNA]</scope>
    <source>
        <strain evidence="1">7/96</strain>
    </source>
</reference>
<proteinExistence type="predicted"/>
<dbReference type="AlphaFoldDB" id="A0A2P5HTV5"/>
<dbReference type="InParanoid" id="A0A2P5HTV5"/>
<dbReference type="Proteomes" id="UP000094444">
    <property type="component" value="Unassembled WGS sequence"/>
</dbReference>
<evidence type="ECO:0000313" key="2">
    <source>
        <dbReference type="Proteomes" id="UP000094444"/>
    </source>
</evidence>
<protein>
    <submittedName>
        <fullName evidence="1">Uncharacterized protein</fullName>
    </submittedName>
</protein>
<evidence type="ECO:0000313" key="1">
    <source>
        <dbReference type="EMBL" id="POS73699.1"/>
    </source>
</evidence>
<name>A0A2P5HTV5_DIAHE</name>
<accession>A0A2P5HTV5</accession>
<dbReference type="EMBL" id="MAVT02000750">
    <property type="protein sequence ID" value="POS73699.1"/>
    <property type="molecule type" value="Genomic_DNA"/>
</dbReference>
<sequence length="125" mass="13562">MHNDGLDALKLHLSSLCVIVSQRTAAMCTPSADTAVQSEPRQYHLELRGGAAKVGHHRSVAGPQRIHYSPGERQAVLTRHERPIGATIRATASGRPARSRAPGTKGGSTFCDPRLEVFLDAWETR</sequence>
<gene>
    <name evidence="1" type="ORF">DHEL01_v207912</name>
</gene>